<evidence type="ECO:0000256" key="2">
    <source>
        <dbReference type="ARBA" id="ARBA00022827"/>
    </source>
</evidence>
<dbReference type="GO" id="GO:0016491">
    <property type="term" value="F:oxidoreductase activity"/>
    <property type="evidence" value="ECO:0007669"/>
    <property type="project" value="UniProtKB-KW"/>
</dbReference>
<organism evidence="4 5">
    <name type="scientific">Ramlibacter albus</name>
    <dbReference type="NCBI Taxonomy" id="2079448"/>
    <lineage>
        <taxon>Bacteria</taxon>
        <taxon>Pseudomonadati</taxon>
        <taxon>Pseudomonadota</taxon>
        <taxon>Betaproteobacteria</taxon>
        <taxon>Burkholderiales</taxon>
        <taxon>Comamonadaceae</taxon>
        <taxon>Ramlibacter</taxon>
    </lineage>
</organism>
<dbReference type="RefSeq" id="WP_187081551.1">
    <property type="nucleotide sequence ID" value="NZ_JACORU010000003.1"/>
</dbReference>
<sequence length="425" mass="46470">MLDLAIVGAGIGGIIHLAYARRAGLSAVALEKQPAVGGLWRQLPAWQDIQISPQDWTLGDLPLEGAMQPQILANIEAWVGRFALRDHIRLGTPVLKARHDGQAWVLETPSEVVRAHHLVCATGAHNVPVIPAVRRENAQVQELHSSALRDASSIAGKSVLVVGGGASALDLLDLCFSQGAARAVWAHRGVRWFMPTKKPKVVAGSVRGFARLQASGLSHKEQSAQITADMRSRYAKFGLDAIAPSQDFDVLHHQLFPGRYRMLENFASIERHAATVECIEGRTVLLSDGTRLQPDLLLWGTGYALDLSWFDEPRIARIRTLDELGARCGGMFRSVDAPNLYFPGVGLDGIGATAFVFSLLARTVMAHIQGKAALTMEAVDHNVNHLDLVAYLAERDPASFPPHEWRERYRAIALETPDDQPYPMP</sequence>
<keyword evidence="2" id="KW-0274">FAD</keyword>
<dbReference type="Proteomes" id="UP000596827">
    <property type="component" value="Unassembled WGS sequence"/>
</dbReference>
<reference evidence="4" key="1">
    <citation type="submission" date="2020-08" db="EMBL/GenBank/DDBJ databases">
        <title>Ramlibacter sp. GTP1 16S ribosomal RNA gene genome sequencing and assembly.</title>
        <authorList>
            <person name="Kang M."/>
        </authorList>
    </citation>
    <scope>NUCLEOTIDE SEQUENCE</scope>
    <source>
        <strain evidence="4">GTP1</strain>
    </source>
</reference>
<evidence type="ECO:0000313" key="5">
    <source>
        <dbReference type="Proteomes" id="UP000596827"/>
    </source>
</evidence>
<dbReference type="Pfam" id="PF13738">
    <property type="entry name" value="Pyr_redox_3"/>
    <property type="match status" value="1"/>
</dbReference>
<proteinExistence type="predicted"/>
<dbReference type="InterPro" id="IPR050346">
    <property type="entry name" value="FMO-like"/>
</dbReference>
<dbReference type="InterPro" id="IPR036188">
    <property type="entry name" value="FAD/NAD-bd_sf"/>
</dbReference>
<accession>A0A923M6G0</accession>
<evidence type="ECO:0000256" key="1">
    <source>
        <dbReference type="ARBA" id="ARBA00022630"/>
    </source>
</evidence>
<keyword evidence="5" id="KW-1185">Reference proteome</keyword>
<keyword evidence="1" id="KW-0285">Flavoprotein</keyword>
<dbReference type="PRINTS" id="PR00469">
    <property type="entry name" value="PNDRDTASEII"/>
</dbReference>
<dbReference type="SUPFAM" id="SSF51905">
    <property type="entry name" value="FAD/NAD(P)-binding domain"/>
    <property type="match status" value="2"/>
</dbReference>
<name>A0A923M6G0_9BURK</name>
<comment type="caution">
    <text evidence="4">The sequence shown here is derived from an EMBL/GenBank/DDBJ whole genome shotgun (WGS) entry which is preliminary data.</text>
</comment>
<dbReference type="EMBL" id="JACORU010000003">
    <property type="protein sequence ID" value="MBC5765102.1"/>
    <property type="molecule type" value="Genomic_DNA"/>
</dbReference>
<evidence type="ECO:0000256" key="3">
    <source>
        <dbReference type="ARBA" id="ARBA00023002"/>
    </source>
</evidence>
<gene>
    <name evidence="4" type="ORF">H8R02_11610</name>
</gene>
<protein>
    <submittedName>
        <fullName evidence="4">NAD(P)/FAD-dependent oxidoreductase</fullName>
    </submittedName>
</protein>
<dbReference type="AlphaFoldDB" id="A0A923M6G0"/>
<dbReference type="Gene3D" id="3.50.50.60">
    <property type="entry name" value="FAD/NAD(P)-binding domain"/>
    <property type="match status" value="1"/>
</dbReference>
<evidence type="ECO:0000313" key="4">
    <source>
        <dbReference type="EMBL" id="MBC5765102.1"/>
    </source>
</evidence>
<dbReference type="PANTHER" id="PTHR23023">
    <property type="entry name" value="DIMETHYLANILINE MONOOXYGENASE"/>
    <property type="match status" value="1"/>
</dbReference>
<keyword evidence="3" id="KW-0560">Oxidoreductase</keyword>